<evidence type="ECO:0000313" key="1">
    <source>
        <dbReference type="EMBL" id="SUA80199.1"/>
    </source>
</evidence>
<dbReference type="PANTHER" id="PTHR34129:SF1">
    <property type="entry name" value="DUF952 DOMAIN-CONTAINING PROTEIN"/>
    <property type="match status" value="1"/>
</dbReference>
<dbReference type="PANTHER" id="PTHR34129">
    <property type="entry name" value="BLR1139 PROTEIN"/>
    <property type="match status" value="1"/>
</dbReference>
<dbReference type="Gene3D" id="3.20.170.20">
    <property type="entry name" value="Protein of unknown function DUF952"/>
    <property type="match status" value="1"/>
</dbReference>
<protein>
    <submittedName>
        <fullName evidence="1">Uncharacterized protein conserved in bacteria</fullName>
    </submittedName>
</protein>
<dbReference type="InterPro" id="IPR009297">
    <property type="entry name" value="DUF952"/>
</dbReference>
<dbReference type="EMBL" id="UGRY01000002">
    <property type="protein sequence ID" value="SUA80199.1"/>
    <property type="molecule type" value="Genomic_DNA"/>
</dbReference>
<name>A0A378YUV8_9NOCA</name>
<dbReference type="SUPFAM" id="SSF56399">
    <property type="entry name" value="ADP-ribosylation"/>
    <property type="match status" value="1"/>
</dbReference>
<gene>
    <name evidence="1" type="ORF">NCTC1934_04158</name>
</gene>
<organism evidence="1 2">
    <name type="scientific">Nocardia otitidiscaviarum</name>
    <dbReference type="NCBI Taxonomy" id="1823"/>
    <lineage>
        <taxon>Bacteria</taxon>
        <taxon>Bacillati</taxon>
        <taxon>Actinomycetota</taxon>
        <taxon>Actinomycetes</taxon>
        <taxon>Mycobacteriales</taxon>
        <taxon>Nocardiaceae</taxon>
        <taxon>Nocardia</taxon>
    </lineage>
</organism>
<dbReference type="OrthoDB" id="5638018at2"/>
<dbReference type="AlphaFoldDB" id="A0A378YUV8"/>
<evidence type="ECO:0000313" key="2">
    <source>
        <dbReference type="Proteomes" id="UP000255467"/>
    </source>
</evidence>
<dbReference type="Pfam" id="PF06108">
    <property type="entry name" value="DUF952"/>
    <property type="match status" value="1"/>
</dbReference>
<proteinExistence type="predicted"/>
<accession>A0A378YUV8</accession>
<dbReference type="Proteomes" id="UP000255467">
    <property type="component" value="Unassembled WGS sequence"/>
</dbReference>
<sequence>MALDAPETVSEYSGPLLHICSRADWEAARAAGELRAPSLAEVGFIHLSAPRQVHLPADRLFAGRRDLVLLWLDPARLTDPVRWEPGVPTDPESMRFPHLYGPLPVAAVVEVTEFRPGPDGRFVPVELPRGDLS</sequence>
<dbReference type="RefSeq" id="WP_051037471.1">
    <property type="nucleotide sequence ID" value="NZ_UGRY01000002.1"/>
</dbReference>
<dbReference type="STRING" id="1406858.GCA_000710895_06254"/>
<reference evidence="1 2" key="1">
    <citation type="submission" date="2018-06" db="EMBL/GenBank/DDBJ databases">
        <authorList>
            <consortium name="Pathogen Informatics"/>
            <person name="Doyle S."/>
        </authorList>
    </citation>
    <scope>NUCLEOTIDE SEQUENCE [LARGE SCALE GENOMIC DNA]</scope>
    <source>
        <strain evidence="1 2">NCTC1934</strain>
    </source>
</reference>
<keyword evidence="2" id="KW-1185">Reference proteome</keyword>